<dbReference type="AlphaFoldDB" id="A0A8S1YMZ7"/>
<gene>
    <name evidence="2" type="ORF">POCTA_138.1.T2240006</name>
</gene>
<protein>
    <submittedName>
        <fullName evidence="2">Uncharacterized protein</fullName>
    </submittedName>
</protein>
<dbReference type="OMA" id="ENTSEWI"/>
<evidence type="ECO:0000256" key="1">
    <source>
        <dbReference type="SAM" id="Coils"/>
    </source>
</evidence>
<accession>A0A8S1YMZ7</accession>
<evidence type="ECO:0000313" key="2">
    <source>
        <dbReference type="EMBL" id="CAD8215299.1"/>
    </source>
</evidence>
<reference evidence="2" key="1">
    <citation type="submission" date="2021-01" db="EMBL/GenBank/DDBJ databases">
        <authorList>
            <consortium name="Genoscope - CEA"/>
            <person name="William W."/>
        </authorList>
    </citation>
    <scope>NUCLEOTIDE SEQUENCE</scope>
</reference>
<evidence type="ECO:0000313" key="3">
    <source>
        <dbReference type="Proteomes" id="UP000683925"/>
    </source>
</evidence>
<organism evidence="2 3">
    <name type="scientific">Paramecium octaurelia</name>
    <dbReference type="NCBI Taxonomy" id="43137"/>
    <lineage>
        <taxon>Eukaryota</taxon>
        <taxon>Sar</taxon>
        <taxon>Alveolata</taxon>
        <taxon>Ciliophora</taxon>
        <taxon>Intramacronucleata</taxon>
        <taxon>Oligohymenophorea</taxon>
        <taxon>Peniculida</taxon>
        <taxon>Parameciidae</taxon>
        <taxon>Paramecium</taxon>
    </lineage>
</organism>
<sequence>MIYSKMIEKEEDLHCSLKHQLPILMVNVDAKLKKNERLLCTECMENLESTAQLMSFKKISQNIREIQKQKKECIEDVINTSIKQIEQFQKELQILKSNVIQQLDILIGNIDEWIKNVQIIGQENVTYSFYDELENIINKTKPNQSNQEFIIDQINQINQTWYHKLFIKLSLFKQFEESELCEDILKKITKFDQLKENIKVSEKQEILQKNQQWRINKLN</sequence>
<dbReference type="EMBL" id="CAJJDP010000228">
    <property type="protein sequence ID" value="CAD8215299.1"/>
    <property type="molecule type" value="Genomic_DNA"/>
</dbReference>
<dbReference type="Proteomes" id="UP000683925">
    <property type="component" value="Unassembled WGS sequence"/>
</dbReference>
<keyword evidence="1" id="KW-0175">Coiled coil</keyword>
<proteinExistence type="predicted"/>
<keyword evidence="3" id="KW-1185">Reference proteome</keyword>
<comment type="caution">
    <text evidence="2">The sequence shown here is derived from an EMBL/GenBank/DDBJ whole genome shotgun (WGS) entry which is preliminary data.</text>
</comment>
<feature type="coiled-coil region" evidence="1">
    <location>
        <begin position="56"/>
        <end position="98"/>
    </location>
</feature>
<dbReference type="OrthoDB" id="309516at2759"/>
<name>A0A8S1YMZ7_PAROT</name>